<organism evidence="3">
    <name type="scientific">marine sediment metagenome</name>
    <dbReference type="NCBI Taxonomy" id="412755"/>
    <lineage>
        <taxon>unclassified sequences</taxon>
        <taxon>metagenomes</taxon>
        <taxon>ecological metagenomes</taxon>
    </lineage>
</organism>
<evidence type="ECO:0000313" key="3">
    <source>
        <dbReference type="EMBL" id="GAH03761.1"/>
    </source>
</evidence>
<dbReference type="GO" id="GO:0051539">
    <property type="term" value="F:4 iron, 4 sulfur cluster binding"/>
    <property type="evidence" value="ECO:0007669"/>
    <property type="project" value="UniProtKB-KW"/>
</dbReference>
<keyword evidence="2" id="KW-0408">Iron</keyword>
<dbReference type="GO" id="GO:0016992">
    <property type="term" value="F:lipoate synthase activity"/>
    <property type="evidence" value="ECO:0007669"/>
    <property type="project" value="InterPro"/>
</dbReference>
<protein>
    <recommendedName>
        <fullName evidence="4">Lipoyl synthase</fullName>
    </recommendedName>
</protein>
<dbReference type="PANTHER" id="PTHR10949:SF0">
    <property type="entry name" value="LIPOYL SYNTHASE, MITOCHONDRIAL"/>
    <property type="match status" value="1"/>
</dbReference>
<gene>
    <name evidence="3" type="ORF">S01H4_44082</name>
</gene>
<dbReference type="InterPro" id="IPR058240">
    <property type="entry name" value="rSAM_sf"/>
</dbReference>
<dbReference type="EMBL" id="BART01024394">
    <property type="protein sequence ID" value="GAH03761.1"/>
    <property type="molecule type" value="Genomic_DNA"/>
</dbReference>
<proteinExistence type="predicted"/>
<dbReference type="AlphaFoldDB" id="X1C6Q1"/>
<sequence length="89" mass="9968">MLGLGESEEDILRTSKDLREVSCDLLTMGQYLQAVKNNAPVVKYYSPDKFVLFREKALDAGFKGVVSGPLVRSSYLAHKLYNTINNLEV</sequence>
<evidence type="ECO:0008006" key="4">
    <source>
        <dbReference type="Google" id="ProtNLM"/>
    </source>
</evidence>
<dbReference type="SUPFAM" id="SSF102114">
    <property type="entry name" value="Radical SAM enzymes"/>
    <property type="match status" value="1"/>
</dbReference>
<name>X1C6Q1_9ZZZZ</name>
<evidence type="ECO:0000256" key="1">
    <source>
        <dbReference type="ARBA" id="ARBA00001966"/>
    </source>
</evidence>
<keyword evidence="2" id="KW-0004">4Fe-4S</keyword>
<keyword evidence="2" id="KW-0411">Iron-sulfur</keyword>
<dbReference type="PANTHER" id="PTHR10949">
    <property type="entry name" value="LIPOYL SYNTHASE"/>
    <property type="match status" value="1"/>
</dbReference>
<evidence type="ECO:0000256" key="2">
    <source>
        <dbReference type="ARBA" id="ARBA00022485"/>
    </source>
</evidence>
<reference evidence="3" key="1">
    <citation type="journal article" date="2014" name="Front. Microbiol.">
        <title>High frequency of phylogenetically diverse reductive dehalogenase-homologous genes in deep subseafloor sedimentary metagenomes.</title>
        <authorList>
            <person name="Kawai M."/>
            <person name="Futagami T."/>
            <person name="Toyoda A."/>
            <person name="Takaki Y."/>
            <person name="Nishi S."/>
            <person name="Hori S."/>
            <person name="Arai W."/>
            <person name="Tsubouchi T."/>
            <person name="Morono Y."/>
            <person name="Uchiyama I."/>
            <person name="Ito T."/>
            <person name="Fujiyama A."/>
            <person name="Inagaki F."/>
            <person name="Takami H."/>
        </authorList>
    </citation>
    <scope>NUCLEOTIDE SEQUENCE</scope>
    <source>
        <strain evidence="3">Expedition CK06-06</strain>
    </source>
</reference>
<keyword evidence="2" id="KW-0479">Metal-binding</keyword>
<dbReference type="InterPro" id="IPR003698">
    <property type="entry name" value="Lipoyl_synth"/>
</dbReference>
<accession>X1C6Q1</accession>
<comment type="caution">
    <text evidence="3">The sequence shown here is derived from an EMBL/GenBank/DDBJ whole genome shotgun (WGS) entry which is preliminary data.</text>
</comment>
<comment type="cofactor">
    <cofactor evidence="1">
        <name>[4Fe-4S] cluster</name>
        <dbReference type="ChEBI" id="CHEBI:49883"/>
    </cofactor>
</comment>